<reference evidence="1" key="1">
    <citation type="submission" date="2023-05" db="EMBL/GenBank/DDBJ databases">
        <authorList>
            <consortium name="ELIXIR-Norway"/>
        </authorList>
    </citation>
    <scope>NUCLEOTIDE SEQUENCE</scope>
</reference>
<sequence length="80" mass="8293">MPPGLLLGGFGHGQRERAPRGSGGESLWAPKALKSVSRVAGSPREASDLLTKLLNRDLAYPSVGSARRGRGSPGEGARLT</sequence>
<name>A0ACB0FLB1_RANTA</name>
<protein>
    <submittedName>
        <fullName evidence="1">Uncharacterized protein</fullName>
    </submittedName>
</protein>
<dbReference type="EMBL" id="OX596092">
    <property type="protein sequence ID" value="CAI9712806.1"/>
    <property type="molecule type" value="Genomic_DNA"/>
</dbReference>
<evidence type="ECO:0000313" key="1">
    <source>
        <dbReference type="EMBL" id="CAI9712806.1"/>
    </source>
</evidence>
<dbReference type="Proteomes" id="UP001162501">
    <property type="component" value="Chromosome 8"/>
</dbReference>
<evidence type="ECO:0000313" key="2">
    <source>
        <dbReference type="Proteomes" id="UP001162501"/>
    </source>
</evidence>
<proteinExistence type="predicted"/>
<accession>A0ACB0FLB1</accession>
<gene>
    <name evidence="1" type="ORF">MRATA1EN3_LOCUS24019</name>
</gene>
<organism evidence="1 2">
    <name type="scientific">Rangifer tarandus platyrhynchus</name>
    <name type="common">Svalbard reindeer</name>
    <dbReference type="NCBI Taxonomy" id="3082113"/>
    <lineage>
        <taxon>Eukaryota</taxon>
        <taxon>Metazoa</taxon>
        <taxon>Chordata</taxon>
        <taxon>Craniata</taxon>
        <taxon>Vertebrata</taxon>
        <taxon>Euteleostomi</taxon>
        <taxon>Mammalia</taxon>
        <taxon>Eutheria</taxon>
        <taxon>Laurasiatheria</taxon>
        <taxon>Artiodactyla</taxon>
        <taxon>Ruminantia</taxon>
        <taxon>Pecora</taxon>
        <taxon>Cervidae</taxon>
        <taxon>Odocoileinae</taxon>
        <taxon>Rangifer</taxon>
    </lineage>
</organism>